<gene>
    <name evidence="5" type="ORF">CALVIDRAFT_332631</name>
</gene>
<dbReference type="STRING" id="1330018.A0A167HPQ9"/>
<evidence type="ECO:0000313" key="5">
    <source>
        <dbReference type="EMBL" id="KZO91853.1"/>
    </source>
</evidence>
<dbReference type="PANTHER" id="PTHR43963:SF6">
    <property type="entry name" value="CHAIN DEHYDROGENASE FAMILY PROTEIN, PUTATIVE (AFU_ORTHOLOGUE AFUA_3G15350)-RELATED"/>
    <property type="match status" value="1"/>
</dbReference>
<dbReference type="PRINTS" id="PR00080">
    <property type="entry name" value="SDRFAMILY"/>
</dbReference>
<dbReference type="InterPro" id="IPR002347">
    <property type="entry name" value="SDR_fam"/>
</dbReference>
<comment type="similarity">
    <text evidence="1 4">Belongs to the short-chain dehydrogenases/reductases (SDR) family.</text>
</comment>
<dbReference type="Pfam" id="PF00106">
    <property type="entry name" value="adh_short"/>
    <property type="match status" value="1"/>
</dbReference>
<organism evidence="5 6">
    <name type="scientific">Calocera viscosa (strain TUFC12733)</name>
    <dbReference type="NCBI Taxonomy" id="1330018"/>
    <lineage>
        <taxon>Eukaryota</taxon>
        <taxon>Fungi</taxon>
        <taxon>Dikarya</taxon>
        <taxon>Basidiomycota</taxon>
        <taxon>Agaricomycotina</taxon>
        <taxon>Dacrymycetes</taxon>
        <taxon>Dacrymycetales</taxon>
        <taxon>Dacrymycetaceae</taxon>
        <taxon>Calocera</taxon>
    </lineage>
</organism>
<protein>
    <submittedName>
        <fullName evidence="5">Carbonyl reductase 3</fullName>
    </submittedName>
</protein>
<dbReference type="Proteomes" id="UP000076738">
    <property type="component" value="Unassembled WGS sequence"/>
</dbReference>
<evidence type="ECO:0000256" key="2">
    <source>
        <dbReference type="ARBA" id="ARBA00022857"/>
    </source>
</evidence>
<keyword evidence="3" id="KW-0560">Oxidoreductase</keyword>
<evidence type="ECO:0000256" key="4">
    <source>
        <dbReference type="RuleBase" id="RU000363"/>
    </source>
</evidence>
<keyword evidence="6" id="KW-1185">Reference proteome</keyword>
<reference evidence="5 6" key="1">
    <citation type="journal article" date="2016" name="Mol. Biol. Evol.">
        <title>Comparative Genomics of Early-Diverging Mushroom-Forming Fungi Provides Insights into the Origins of Lignocellulose Decay Capabilities.</title>
        <authorList>
            <person name="Nagy L.G."/>
            <person name="Riley R."/>
            <person name="Tritt A."/>
            <person name="Adam C."/>
            <person name="Daum C."/>
            <person name="Floudas D."/>
            <person name="Sun H."/>
            <person name="Yadav J.S."/>
            <person name="Pangilinan J."/>
            <person name="Larsson K.H."/>
            <person name="Matsuura K."/>
            <person name="Barry K."/>
            <person name="Labutti K."/>
            <person name="Kuo R."/>
            <person name="Ohm R.A."/>
            <person name="Bhattacharya S.S."/>
            <person name="Shirouzu T."/>
            <person name="Yoshinaga Y."/>
            <person name="Martin F.M."/>
            <person name="Grigoriev I.V."/>
            <person name="Hibbett D.S."/>
        </authorList>
    </citation>
    <scope>NUCLEOTIDE SEQUENCE [LARGE SCALE GENOMIC DNA]</scope>
    <source>
        <strain evidence="5 6">TUFC12733</strain>
    </source>
</reference>
<dbReference type="GO" id="GO:0016491">
    <property type="term" value="F:oxidoreductase activity"/>
    <property type="evidence" value="ECO:0007669"/>
    <property type="project" value="UniProtKB-KW"/>
</dbReference>
<accession>A0A167HPQ9</accession>
<keyword evidence="2" id="KW-0521">NADP</keyword>
<sequence>MSKVIIVTGANKGIGYNIVIELLRTTTIPLTIYLTARQPALGEKALESISALGLAERTGSVVKFHQLDIAATQSVLDLATFIRDTHGLFHILINNAGIGTPRDDTFPDQFRKCFECNYFGTSQVTDALLPLLDPHEGRIVMVSSQALPSTKITNEKLKWGLKSPTVSRDELDLLADRIVVHAQKPGSKEEFEKTGLPVHAYGLSKAFMSALTMVYASEHKNLLVNACSPGWVKTDLAPDGPGTAGACTSSSSRDSP</sequence>
<dbReference type="PRINTS" id="PR00081">
    <property type="entry name" value="GDHRDH"/>
</dbReference>
<evidence type="ECO:0000256" key="3">
    <source>
        <dbReference type="ARBA" id="ARBA00023002"/>
    </source>
</evidence>
<dbReference type="OrthoDB" id="1933717at2759"/>
<dbReference type="Gene3D" id="3.40.50.720">
    <property type="entry name" value="NAD(P)-binding Rossmann-like Domain"/>
    <property type="match status" value="1"/>
</dbReference>
<dbReference type="AlphaFoldDB" id="A0A167HPQ9"/>
<evidence type="ECO:0000256" key="1">
    <source>
        <dbReference type="ARBA" id="ARBA00006484"/>
    </source>
</evidence>
<evidence type="ECO:0000313" key="6">
    <source>
        <dbReference type="Proteomes" id="UP000076738"/>
    </source>
</evidence>
<proteinExistence type="inferred from homology"/>
<name>A0A167HPQ9_CALVF</name>
<dbReference type="SUPFAM" id="SSF51735">
    <property type="entry name" value="NAD(P)-binding Rossmann-fold domains"/>
    <property type="match status" value="1"/>
</dbReference>
<dbReference type="PANTHER" id="PTHR43963">
    <property type="entry name" value="CARBONYL REDUCTASE 1-RELATED"/>
    <property type="match status" value="1"/>
</dbReference>
<dbReference type="EMBL" id="KV417317">
    <property type="protein sequence ID" value="KZO91853.1"/>
    <property type="molecule type" value="Genomic_DNA"/>
</dbReference>
<dbReference type="InterPro" id="IPR036291">
    <property type="entry name" value="NAD(P)-bd_dom_sf"/>
</dbReference>